<dbReference type="OrthoDB" id="5423360at2759"/>
<organism evidence="2">
    <name type="scientific">Rosellinia necatrix</name>
    <name type="common">White root-rot fungus</name>
    <dbReference type="NCBI Taxonomy" id="77044"/>
    <lineage>
        <taxon>Eukaryota</taxon>
        <taxon>Fungi</taxon>
        <taxon>Dikarya</taxon>
        <taxon>Ascomycota</taxon>
        <taxon>Pezizomycotina</taxon>
        <taxon>Sordariomycetes</taxon>
        <taxon>Xylariomycetidae</taxon>
        <taxon>Xylariales</taxon>
        <taxon>Xylariaceae</taxon>
        <taxon>Rosellinia</taxon>
    </lineage>
</organism>
<dbReference type="InterPro" id="IPR023631">
    <property type="entry name" value="Amidase_dom"/>
</dbReference>
<dbReference type="AlphaFoldDB" id="A0A1W2TAL5"/>
<name>A0A1W2TAL5_ROSNE</name>
<reference evidence="2" key="1">
    <citation type="submission" date="2016-03" db="EMBL/GenBank/DDBJ databases">
        <title>Draft genome sequence of Rosellinia necatrix.</title>
        <authorList>
            <person name="Kanematsu S."/>
        </authorList>
    </citation>
    <scope>NUCLEOTIDE SEQUENCE [LARGE SCALE GENOMIC DNA]</scope>
    <source>
        <strain evidence="2">W97</strain>
    </source>
</reference>
<dbReference type="Proteomes" id="UP000054516">
    <property type="component" value="Unassembled WGS sequence"/>
</dbReference>
<evidence type="ECO:0000313" key="2">
    <source>
        <dbReference type="EMBL" id="GAP82416.1"/>
    </source>
</evidence>
<dbReference type="OMA" id="TKLATEW"/>
<dbReference type="EMBL" id="DF977607">
    <property type="protein sequence ID" value="GAP82416.1"/>
    <property type="molecule type" value="Genomic_DNA"/>
</dbReference>
<accession>A0A1W2TAL5</accession>
<dbReference type="InterPro" id="IPR036928">
    <property type="entry name" value="AS_sf"/>
</dbReference>
<feature type="domain" description="Amidase" evidence="1">
    <location>
        <begin position="8"/>
        <end position="178"/>
    </location>
</feature>
<evidence type="ECO:0000259" key="1">
    <source>
        <dbReference type="Pfam" id="PF01425"/>
    </source>
</evidence>
<protein>
    <submittedName>
        <fullName evidence="2">Putative glutamyl-tRNA amidotransferase subunit A</fullName>
    </submittedName>
</protein>
<dbReference type="Pfam" id="PF01425">
    <property type="entry name" value="Amidase"/>
    <property type="match status" value="1"/>
</dbReference>
<dbReference type="Gene3D" id="3.90.1300.10">
    <property type="entry name" value="Amidase signature (AS) domain"/>
    <property type="match status" value="1"/>
</dbReference>
<dbReference type="PANTHER" id="PTHR46310:SF7">
    <property type="entry name" value="AMIDASE 1"/>
    <property type="match status" value="1"/>
</dbReference>
<sequence length="451" mass="49776">MAERVGAPLPLSDVRIAVKDIFDICGIRTSLGSRDYLRSGSPALKTSPAVQLLVDSGANIVGLTKICSMVLLQHPTQCIDFSAPFNPRGDGYQSPSGGSSGQAAAVSSYAWLDAAISSDSTASARLPAIANGCFSYRPSVGIASCEGMWSGVPMVDTPCVFSRSINTITKLATEWAQQGRGSPQKLGELPPYLLFITDPLGPEESLQKDIAISFLRDVERFLGIPAKQLSVPDAWNNDPPIEALGLSISEYLDANVATRTYVYTFWKRIQIFLSEFEAQQHRMPYIPPPKGIRMWDGARKVKPEEHQESMVRWNVFRNWLLDKVLCVRKMNTLLVWPITEVQTRYRDEWPSPPLGDQSIWEPLLISPITGSPEVIVPVGEVPYNSRVSGKEEMLPVCVSVMGVPHSDLNLLETVQKILEGSNRWTTVGTGRSMFLNHDSIDQEGNQQDVRT</sequence>
<keyword evidence="2" id="KW-0808">Transferase</keyword>
<gene>
    <name evidence="2" type="ORF">SAMD00023353_16200010</name>
</gene>
<dbReference type="STRING" id="77044.A0A1W2TAL5"/>
<keyword evidence="3" id="KW-1185">Reference proteome</keyword>
<evidence type="ECO:0000313" key="3">
    <source>
        <dbReference type="Proteomes" id="UP000054516"/>
    </source>
</evidence>
<dbReference type="PANTHER" id="PTHR46310">
    <property type="entry name" value="AMIDASE 1"/>
    <property type="match status" value="1"/>
</dbReference>
<proteinExistence type="predicted"/>
<dbReference type="GO" id="GO:0016740">
    <property type="term" value="F:transferase activity"/>
    <property type="evidence" value="ECO:0007669"/>
    <property type="project" value="UniProtKB-KW"/>
</dbReference>
<dbReference type="SUPFAM" id="SSF75304">
    <property type="entry name" value="Amidase signature (AS) enzymes"/>
    <property type="match status" value="1"/>
</dbReference>